<reference evidence="6" key="1">
    <citation type="submission" date="2019-12" db="EMBL/GenBank/DDBJ databases">
        <title>High-Quality draft genome sequences of three cyanobacteria isolated from the limestone walls of the Old Cathedral of Coimbra.</title>
        <authorList>
            <person name="Tiago I."/>
            <person name="Soares F."/>
            <person name="Portugal A."/>
        </authorList>
    </citation>
    <scope>NUCLEOTIDE SEQUENCE [LARGE SCALE GENOMIC DNA]</scope>
    <source>
        <strain evidence="6">C</strain>
    </source>
</reference>
<feature type="domain" description="Serine aminopeptidase S33" evidence="5">
    <location>
        <begin position="41"/>
        <end position="272"/>
    </location>
</feature>
<evidence type="ECO:0000313" key="7">
    <source>
        <dbReference type="Proteomes" id="UP000607397"/>
    </source>
</evidence>
<comment type="caution">
    <text evidence="6">The sequence shown here is derived from an EMBL/GenBank/DDBJ whole genome shotgun (WGS) entry which is preliminary data.</text>
</comment>
<dbReference type="Gene3D" id="3.40.50.1820">
    <property type="entry name" value="alpha/beta hydrolase"/>
    <property type="match status" value="1"/>
</dbReference>
<evidence type="ECO:0000313" key="6">
    <source>
        <dbReference type="EMBL" id="NCJ06824.1"/>
    </source>
</evidence>
<dbReference type="PRINTS" id="PR00111">
    <property type="entry name" value="ABHYDROLASE"/>
</dbReference>
<evidence type="ECO:0000256" key="3">
    <source>
        <dbReference type="ARBA" id="ARBA00013254"/>
    </source>
</evidence>
<evidence type="ECO:0000256" key="4">
    <source>
        <dbReference type="ARBA" id="ARBA00071261"/>
    </source>
</evidence>
<evidence type="ECO:0000259" key="5">
    <source>
        <dbReference type="Pfam" id="PF12146"/>
    </source>
</evidence>
<dbReference type="GO" id="GO:0047372">
    <property type="term" value="F:monoacylglycerol lipase activity"/>
    <property type="evidence" value="ECO:0007669"/>
    <property type="project" value="UniProtKB-EC"/>
</dbReference>
<dbReference type="Pfam" id="PF12146">
    <property type="entry name" value="Hydrolase_4"/>
    <property type="match status" value="1"/>
</dbReference>
<comment type="similarity">
    <text evidence="2">Belongs to the AB hydrolase superfamily.</text>
</comment>
<dbReference type="InterPro" id="IPR022742">
    <property type="entry name" value="Hydrolase_4"/>
</dbReference>
<sequence>MNPSEWVQTAHNLETYCQGFFAGAGNCSLFYQRWLPAIQLQAVLVIVHGLGGHSGWHSIIATHFVPRQYGVYTFDLRGHGRSPGLRGHINHWSEFRADLECFVQFVQQEHPHIPIVAVGHSLGGTILLDYVLHHPQVLQGIIVTAPAIGAVAISPVKLALGRLLSRIWPQFSLSTGFDLTCSTRDPDVLAAYQQDPLRHRLGTARLSTEFQQAVNRIQSQAASLQVPILLLHGTADCVVPISGSRQFFDHLTLAQKVKREYTGAYHDLYNDLSRDQVLTDIEDWLTQRVPRTGD</sequence>
<dbReference type="InterPro" id="IPR051044">
    <property type="entry name" value="MAG_DAG_Lipase"/>
</dbReference>
<keyword evidence="6" id="KW-0378">Hydrolase</keyword>
<evidence type="ECO:0000256" key="1">
    <source>
        <dbReference type="ARBA" id="ARBA00001613"/>
    </source>
</evidence>
<dbReference type="SUPFAM" id="SSF53474">
    <property type="entry name" value="alpha/beta-Hydrolases"/>
    <property type="match status" value="1"/>
</dbReference>
<comment type="catalytic activity">
    <reaction evidence="1">
        <text>Hydrolyzes glycerol monoesters of long-chain fatty acids.</text>
        <dbReference type="EC" id="3.1.1.23"/>
    </reaction>
</comment>
<dbReference type="EMBL" id="WVIC01000017">
    <property type="protein sequence ID" value="NCJ06824.1"/>
    <property type="molecule type" value="Genomic_DNA"/>
</dbReference>
<protein>
    <recommendedName>
        <fullName evidence="4">Monoacylglycerol lipase</fullName>
        <ecNumber evidence="3">3.1.1.23</ecNumber>
    </recommendedName>
</protein>
<organism evidence="6 7">
    <name type="scientific">Petrachloros mirabilis ULC683</name>
    <dbReference type="NCBI Taxonomy" id="2781853"/>
    <lineage>
        <taxon>Bacteria</taxon>
        <taxon>Bacillati</taxon>
        <taxon>Cyanobacteriota</taxon>
        <taxon>Cyanophyceae</taxon>
        <taxon>Synechococcales</taxon>
        <taxon>Petrachlorosaceae</taxon>
        <taxon>Petrachloros</taxon>
        <taxon>Petrachloros mirabilis</taxon>
    </lineage>
</organism>
<accession>A0A8K1ZX69</accession>
<evidence type="ECO:0000256" key="2">
    <source>
        <dbReference type="ARBA" id="ARBA00008645"/>
    </source>
</evidence>
<dbReference type="AlphaFoldDB" id="A0A8K1ZX69"/>
<dbReference type="FunFam" id="3.40.50.1820:FF:000117">
    <property type="entry name" value="Monoglyceride lipase, putative"/>
    <property type="match status" value="1"/>
</dbReference>
<keyword evidence="7" id="KW-1185">Reference proteome</keyword>
<name>A0A8K1ZX69_9CYAN</name>
<gene>
    <name evidence="6" type="ORF">GS597_09940</name>
</gene>
<dbReference type="InterPro" id="IPR000073">
    <property type="entry name" value="AB_hydrolase_1"/>
</dbReference>
<dbReference type="Proteomes" id="UP000607397">
    <property type="component" value="Unassembled WGS sequence"/>
</dbReference>
<dbReference type="InterPro" id="IPR029058">
    <property type="entry name" value="AB_hydrolase_fold"/>
</dbReference>
<proteinExistence type="inferred from homology"/>
<dbReference type="PANTHER" id="PTHR11614">
    <property type="entry name" value="PHOSPHOLIPASE-RELATED"/>
    <property type="match status" value="1"/>
</dbReference>
<dbReference type="EC" id="3.1.1.23" evidence="3"/>
<dbReference type="RefSeq" id="WP_161825301.1">
    <property type="nucleotide sequence ID" value="NZ_WVIC01000017.1"/>
</dbReference>